<accession>L7MD79</accession>
<keyword evidence="8" id="KW-0539">Nucleus</keyword>
<dbReference type="PROSITE" id="PS50157">
    <property type="entry name" value="ZINC_FINGER_C2H2_2"/>
    <property type="match status" value="2"/>
</dbReference>
<dbReference type="GO" id="GO:1990837">
    <property type="term" value="F:sequence-specific double-stranded DNA binding"/>
    <property type="evidence" value="ECO:0007669"/>
    <property type="project" value="UniProtKB-ARBA"/>
</dbReference>
<proteinExistence type="evidence at transcript level"/>
<dbReference type="InterPro" id="IPR050636">
    <property type="entry name" value="C2H2-ZF_domain-containing"/>
</dbReference>
<dbReference type="SUPFAM" id="SSF57667">
    <property type="entry name" value="beta-beta-alpha zinc fingers"/>
    <property type="match status" value="1"/>
</dbReference>
<dbReference type="GO" id="GO:0005634">
    <property type="term" value="C:nucleus"/>
    <property type="evidence" value="ECO:0007669"/>
    <property type="project" value="UniProtKB-SubCell"/>
</dbReference>
<dbReference type="FunFam" id="3.30.160.60:FF:000624">
    <property type="entry name" value="zinc finger protein 697"/>
    <property type="match status" value="1"/>
</dbReference>
<keyword evidence="7" id="KW-0804">Transcription</keyword>
<evidence type="ECO:0000256" key="6">
    <source>
        <dbReference type="ARBA" id="ARBA00023015"/>
    </source>
</evidence>
<evidence type="ECO:0000256" key="4">
    <source>
        <dbReference type="ARBA" id="ARBA00022771"/>
    </source>
</evidence>
<dbReference type="EMBL" id="GACK01003252">
    <property type="protein sequence ID" value="JAA61782.1"/>
    <property type="molecule type" value="mRNA"/>
</dbReference>
<evidence type="ECO:0000259" key="10">
    <source>
        <dbReference type="PROSITE" id="PS50157"/>
    </source>
</evidence>
<dbReference type="AlphaFoldDB" id="L7MD79"/>
<protein>
    <submittedName>
        <fullName evidence="11">Putative endothelial zinc finger protein induced by tumor necrosis factor alpha</fullName>
    </submittedName>
</protein>
<dbReference type="SMART" id="SM00355">
    <property type="entry name" value="ZnF_C2H2"/>
    <property type="match status" value="3"/>
</dbReference>
<dbReference type="GO" id="GO:0008270">
    <property type="term" value="F:zinc ion binding"/>
    <property type="evidence" value="ECO:0007669"/>
    <property type="project" value="UniProtKB-KW"/>
</dbReference>
<reference evidence="11" key="1">
    <citation type="submission" date="2012-11" db="EMBL/GenBank/DDBJ databases">
        <authorList>
            <person name="Lucero-Rivera Y.E."/>
            <person name="Tovar-Ramirez D."/>
        </authorList>
    </citation>
    <scope>NUCLEOTIDE SEQUENCE</scope>
    <source>
        <tissue evidence="11">Salivary gland</tissue>
    </source>
</reference>
<feature type="domain" description="C2H2-type" evidence="10">
    <location>
        <begin position="103"/>
        <end position="130"/>
    </location>
</feature>
<feature type="non-terminal residue" evidence="11">
    <location>
        <position position="1"/>
    </location>
</feature>
<name>L7MD79_RHIPC</name>
<dbReference type="PROSITE" id="PS00028">
    <property type="entry name" value="ZINC_FINGER_C2H2_1"/>
    <property type="match status" value="2"/>
</dbReference>
<evidence type="ECO:0000313" key="11">
    <source>
        <dbReference type="EMBL" id="JAA61782.1"/>
    </source>
</evidence>
<dbReference type="FunFam" id="3.30.160.60:FF:000303">
    <property type="entry name" value="Zinc finger protein 41"/>
    <property type="match status" value="1"/>
</dbReference>
<comment type="subcellular location">
    <subcellularLocation>
        <location evidence="1">Nucleus</location>
    </subcellularLocation>
</comment>
<evidence type="ECO:0000256" key="5">
    <source>
        <dbReference type="ARBA" id="ARBA00022833"/>
    </source>
</evidence>
<organism evidence="11">
    <name type="scientific">Rhipicephalus pulchellus</name>
    <name type="common">Yellow backed tick</name>
    <name type="synonym">Dermacentor pulchellus</name>
    <dbReference type="NCBI Taxonomy" id="72859"/>
    <lineage>
        <taxon>Eukaryota</taxon>
        <taxon>Metazoa</taxon>
        <taxon>Ecdysozoa</taxon>
        <taxon>Arthropoda</taxon>
        <taxon>Chelicerata</taxon>
        <taxon>Arachnida</taxon>
        <taxon>Acari</taxon>
        <taxon>Parasitiformes</taxon>
        <taxon>Ixodida</taxon>
        <taxon>Ixodoidea</taxon>
        <taxon>Ixodidae</taxon>
        <taxon>Rhipicephalinae</taxon>
        <taxon>Rhipicephalus</taxon>
        <taxon>Rhipicephalus</taxon>
    </lineage>
</organism>
<keyword evidence="5" id="KW-0862">Zinc</keyword>
<evidence type="ECO:0000256" key="3">
    <source>
        <dbReference type="ARBA" id="ARBA00022737"/>
    </source>
</evidence>
<evidence type="ECO:0000256" key="8">
    <source>
        <dbReference type="ARBA" id="ARBA00023242"/>
    </source>
</evidence>
<reference evidence="11" key="2">
    <citation type="journal article" date="2015" name="J. Proteomics">
        <title>Sexual differences in the sialomes of the zebra tick, Rhipicephalus pulchellus.</title>
        <authorList>
            <person name="Tan A.W."/>
            <person name="Francischetti I.M."/>
            <person name="Slovak M."/>
            <person name="Kini R.M."/>
            <person name="Ribeiro J.M."/>
        </authorList>
    </citation>
    <scope>NUCLEOTIDE SEQUENCE</scope>
    <source>
        <tissue evidence="11">Salivary gland</tissue>
    </source>
</reference>
<keyword evidence="6" id="KW-0805">Transcription regulation</keyword>
<keyword evidence="3" id="KW-0677">Repeat</keyword>
<dbReference type="Pfam" id="PF00096">
    <property type="entry name" value="zf-C2H2"/>
    <property type="match status" value="2"/>
</dbReference>
<sequence length="156" mass="17911">CCNIVWANRQLVYSADHCQCAVPATDGSVKLASSADSVKQDRISCSLCGTDLVTEDQLRAHRCSERPLPRGRGRYACRYCRFACNDRLEHSLHQTQHLKDRPFSCGVCGKAFARNSDRNRHVKIHTGVRPFQCDVCSRKFRQSWHLQYHRSTHTDF</sequence>
<feature type="domain" description="C2H2-type" evidence="10">
    <location>
        <begin position="131"/>
        <end position="156"/>
    </location>
</feature>
<dbReference type="PANTHER" id="PTHR47772">
    <property type="entry name" value="ZINC FINGER PROTEIN 200"/>
    <property type="match status" value="1"/>
</dbReference>
<keyword evidence="4 9" id="KW-0863">Zinc-finger</keyword>
<evidence type="ECO:0000256" key="7">
    <source>
        <dbReference type="ARBA" id="ARBA00023163"/>
    </source>
</evidence>
<evidence type="ECO:0000256" key="1">
    <source>
        <dbReference type="ARBA" id="ARBA00004123"/>
    </source>
</evidence>
<dbReference type="InterPro" id="IPR036236">
    <property type="entry name" value="Znf_C2H2_sf"/>
</dbReference>
<evidence type="ECO:0000256" key="2">
    <source>
        <dbReference type="ARBA" id="ARBA00022723"/>
    </source>
</evidence>
<dbReference type="InterPro" id="IPR013087">
    <property type="entry name" value="Znf_C2H2_type"/>
</dbReference>
<keyword evidence="2" id="KW-0479">Metal-binding</keyword>
<dbReference type="PANTHER" id="PTHR47772:SF13">
    <property type="entry name" value="GASTRULA ZINC FINGER PROTEIN XLCGF49.1-LIKE-RELATED"/>
    <property type="match status" value="1"/>
</dbReference>
<evidence type="ECO:0000256" key="9">
    <source>
        <dbReference type="PROSITE-ProRule" id="PRU00042"/>
    </source>
</evidence>
<dbReference type="Gene3D" id="3.30.160.60">
    <property type="entry name" value="Classic Zinc Finger"/>
    <property type="match status" value="2"/>
</dbReference>